<comment type="subcellular location">
    <subcellularLocation>
        <location evidence="1">Cell outer membrane</location>
    </subcellularLocation>
</comment>
<dbReference type="GeneID" id="78296387"/>
<evidence type="ECO:0000256" key="2">
    <source>
        <dbReference type="ARBA" id="ARBA00007613"/>
    </source>
</evidence>
<organism evidence="9 10">
    <name type="scientific">Victivallis vadensis</name>
    <dbReference type="NCBI Taxonomy" id="172901"/>
    <lineage>
        <taxon>Bacteria</taxon>
        <taxon>Pseudomonadati</taxon>
        <taxon>Lentisphaerota</taxon>
        <taxon>Lentisphaeria</taxon>
        <taxon>Victivallales</taxon>
        <taxon>Victivallaceae</taxon>
        <taxon>Victivallis</taxon>
    </lineage>
</organism>
<keyword evidence="5" id="KW-0812">Transmembrane</keyword>
<evidence type="ECO:0000256" key="1">
    <source>
        <dbReference type="ARBA" id="ARBA00004442"/>
    </source>
</evidence>
<dbReference type="GO" id="GO:0015288">
    <property type="term" value="F:porin activity"/>
    <property type="evidence" value="ECO:0007669"/>
    <property type="project" value="TreeGrafter"/>
</dbReference>
<keyword evidence="7" id="KW-0998">Cell outer membrane</keyword>
<dbReference type="RefSeq" id="WP_165833107.1">
    <property type="nucleotide sequence ID" value="NZ_CALXNT010000073.1"/>
</dbReference>
<dbReference type="GO" id="GO:1990281">
    <property type="term" value="C:efflux pump complex"/>
    <property type="evidence" value="ECO:0007669"/>
    <property type="project" value="TreeGrafter"/>
</dbReference>
<evidence type="ECO:0000313" key="10">
    <source>
        <dbReference type="Proteomes" id="UP000245959"/>
    </source>
</evidence>
<name>A0A2U1AP93_9BACT</name>
<keyword evidence="10" id="KW-1185">Reference proteome</keyword>
<comment type="similarity">
    <text evidence="2">Belongs to the outer membrane factor (OMF) (TC 1.B.17) family.</text>
</comment>
<dbReference type="InterPro" id="IPR051906">
    <property type="entry name" value="TolC-like"/>
</dbReference>
<evidence type="ECO:0000256" key="7">
    <source>
        <dbReference type="ARBA" id="ARBA00023237"/>
    </source>
</evidence>
<feature type="coiled-coil region" evidence="8">
    <location>
        <begin position="390"/>
        <end position="449"/>
    </location>
</feature>
<keyword evidence="4" id="KW-1134">Transmembrane beta strand</keyword>
<gene>
    <name evidence="9" type="ORF">C8D82_1275</name>
</gene>
<evidence type="ECO:0000313" key="9">
    <source>
        <dbReference type="EMBL" id="PVY38243.1"/>
    </source>
</evidence>
<dbReference type="EMBL" id="QEKH01000027">
    <property type="protein sequence ID" value="PVY38243.1"/>
    <property type="molecule type" value="Genomic_DNA"/>
</dbReference>
<evidence type="ECO:0000256" key="8">
    <source>
        <dbReference type="SAM" id="Coils"/>
    </source>
</evidence>
<dbReference type="PANTHER" id="PTHR30026">
    <property type="entry name" value="OUTER MEMBRANE PROTEIN TOLC"/>
    <property type="match status" value="1"/>
</dbReference>
<dbReference type="AlphaFoldDB" id="A0A2U1AP93"/>
<dbReference type="PROSITE" id="PS51257">
    <property type="entry name" value="PROKAR_LIPOPROTEIN"/>
    <property type="match status" value="1"/>
</dbReference>
<dbReference type="PANTHER" id="PTHR30026:SF20">
    <property type="entry name" value="OUTER MEMBRANE PROTEIN TOLC"/>
    <property type="match status" value="1"/>
</dbReference>
<keyword evidence="3" id="KW-0813">Transport</keyword>
<sequence>MKTCCLLYAAAGAVLLGGCLPKPVSTLVDQTSFTLREKEPADEMFHSIDELSREEAVRIALKNNPTYLEAGQSITAARMRLYQALGGYSPVISAATAVGDQLYDSSGAPELESGNAFYSYTMVQASFLIFDGLAREFQVEAARHSLAGEEALQENARRLLTQAVSNAFDDILLAAAQRKIADSDFEFQSKMLEDTRLREKAGTANRSDVLNFAGRRNRAAARQVTASYQHEVGRYVLAVLLGYPDGTLPEGLKFTQEKPDEAAPLPVGAALDAALANRPDLKNFREQLRVSEYQLYSRYSAFSPRISAFANYSYSSNSTRNSGNNPNGFANFYVEGNSFNYGAMAELTIFNGLIRYNRLRESRAQLAIMQYKGAEAWLRIVADVRNAHANVQHNRELAALNRENRDIMREQRDLVAKSYLAGEAEITRLNEAQNNFVAAEEEYVQSLVNLSKARAQLAAAVGGVHSIQ</sequence>
<evidence type="ECO:0000256" key="3">
    <source>
        <dbReference type="ARBA" id="ARBA00022448"/>
    </source>
</evidence>
<dbReference type="SUPFAM" id="SSF56954">
    <property type="entry name" value="Outer membrane efflux proteins (OEP)"/>
    <property type="match status" value="1"/>
</dbReference>
<dbReference type="InterPro" id="IPR003423">
    <property type="entry name" value="OMP_efflux"/>
</dbReference>
<dbReference type="GO" id="GO:0015562">
    <property type="term" value="F:efflux transmembrane transporter activity"/>
    <property type="evidence" value="ECO:0007669"/>
    <property type="project" value="InterPro"/>
</dbReference>
<evidence type="ECO:0000256" key="4">
    <source>
        <dbReference type="ARBA" id="ARBA00022452"/>
    </source>
</evidence>
<evidence type="ECO:0000256" key="5">
    <source>
        <dbReference type="ARBA" id="ARBA00022692"/>
    </source>
</evidence>
<keyword evidence="6" id="KW-0472">Membrane</keyword>
<dbReference type="Gene3D" id="1.20.1600.10">
    <property type="entry name" value="Outer membrane efflux proteins (OEP)"/>
    <property type="match status" value="1"/>
</dbReference>
<dbReference type="Proteomes" id="UP000245959">
    <property type="component" value="Unassembled WGS sequence"/>
</dbReference>
<proteinExistence type="inferred from homology"/>
<reference evidence="9 10" key="1">
    <citation type="submission" date="2018-04" db="EMBL/GenBank/DDBJ databases">
        <title>Genomic Encyclopedia of Type Strains, Phase IV (KMG-IV): sequencing the most valuable type-strain genomes for metagenomic binning, comparative biology and taxonomic classification.</title>
        <authorList>
            <person name="Goeker M."/>
        </authorList>
    </citation>
    <scope>NUCLEOTIDE SEQUENCE [LARGE SCALE GENOMIC DNA]</scope>
    <source>
        <strain evidence="9 10">DSM 14823</strain>
    </source>
</reference>
<comment type="caution">
    <text evidence="9">The sequence shown here is derived from an EMBL/GenBank/DDBJ whole genome shotgun (WGS) entry which is preliminary data.</text>
</comment>
<dbReference type="Pfam" id="PF02321">
    <property type="entry name" value="OEP"/>
    <property type="match status" value="1"/>
</dbReference>
<evidence type="ECO:0000256" key="6">
    <source>
        <dbReference type="ARBA" id="ARBA00023136"/>
    </source>
</evidence>
<dbReference type="GO" id="GO:0009279">
    <property type="term" value="C:cell outer membrane"/>
    <property type="evidence" value="ECO:0007669"/>
    <property type="project" value="UniProtKB-SubCell"/>
</dbReference>
<keyword evidence="8" id="KW-0175">Coiled coil</keyword>
<protein>
    <submittedName>
        <fullName evidence="9">Outer membrane protein TolC</fullName>
    </submittedName>
</protein>
<accession>A0A2U1AP93</accession>